<protein>
    <recommendedName>
        <fullName evidence="1">diguanylate cyclase</fullName>
        <ecNumber evidence="1">2.7.7.65</ecNumber>
    </recommendedName>
</protein>
<name>A0ABT3H8Y4_9HYPH</name>
<dbReference type="SMART" id="SM00267">
    <property type="entry name" value="GGDEF"/>
    <property type="match status" value="1"/>
</dbReference>
<gene>
    <name evidence="5" type="ORF">M2319_001173</name>
</gene>
<evidence type="ECO:0000259" key="4">
    <source>
        <dbReference type="PROSITE" id="PS50887"/>
    </source>
</evidence>
<evidence type="ECO:0000256" key="2">
    <source>
        <dbReference type="ARBA" id="ARBA00034247"/>
    </source>
</evidence>
<dbReference type="EMBL" id="JAOQNS010000003">
    <property type="protein sequence ID" value="MCW2306851.1"/>
    <property type="molecule type" value="Genomic_DNA"/>
</dbReference>
<sequence length="271" mass="29798">MTVRIENQSPLLDSMRQKIETKRDIAVQVVLWTVFSLVVSVVVTSIILIIFSRWHQLTFALIPAVLVPLLAAPTVSYRLCQLQYRLFLQKQTVARLAAEDPLTGLANRRAFFDQAERQFSLSHRHHFKTSFIVVDIDYFKSINDRFGHGVGDRVIVAVANAIKEGSRNTDIVGRLGGEEFGVFLINAGAGDAASTAENMRRQIAKLDFASLNVDVKVTASFGVAENPFAGSVDDLLAAADKKLYEAKRLGRNRVAVGIAEPAAVDTMAKIA</sequence>
<keyword evidence="3" id="KW-1133">Transmembrane helix</keyword>
<dbReference type="InterPro" id="IPR043128">
    <property type="entry name" value="Rev_trsase/Diguanyl_cyclase"/>
</dbReference>
<dbReference type="InterPro" id="IPR000160">
    <property type="entry name" value="GGDEF_dom"/>
</dbReference>
<reference evidence="6" key="1">
    <citation type="submission" date="2023-07" db="EMBL/GenBank/DDBJ databases">
        <title>Genome sequencing of Purple Non-Sulfur Bacteria from various extreme environments.</title>
        <authorList>
            <person name="Mayer M."/>
        </authorList>
    </citation>
    <scope>NUCLEOTIDE SEQUENCE [LARGE SCALE GENOMIC DNA]</scope>
    <source>
        <strain evidence="6">DSM 17935</strain>
    </source>
</reference>
<feature type="domain" description="GGDEF" evidence="4">
    <location>
        <begin position="127"/>
        <end position="259"/>
    </location>
</feature>
<keyword evidence="3" id="KW-0472">Membrane</keyword>
<organism evidence="5 6">
    <name type="scientific">Rhodobium gokarnense</name>
    <dbReference type="NCBI Taxonomy" id="364296"/>
    <lineage>
        <taxon>Bacteria</taxon>
        <taxon>Pseudomonadati</taxon>
        <taxon>Pseudomonadota</taxon>
        <taxon>Alphaproteobacteria</taxon>
        <taxon>Hyphomicrobiales</taxon>
        <taxon>Rhodobiaceae</taxon>
        <taxon>Rhodobium</taxon>
    </lineage>
</organism>
<comment type="catalytic activity">
    <reaction evidence="2">
        <text>2 GTP = 3',3'-c-di-GMP + 2 diphosphate</text>
        <dbReference type="Rhea" id="RHEA:24898"/>
        <dbReference type="ChEBI" id="CHEBI:33019"/>
        <dbReference type="ChEBI" id="CHEBI:37565"/>
        <dbReference type="ChEBI" id="CHEBI:58805"/>
        <dbReference type="EC" id="2.7.7.65"/>
    </reaction>
</comment>
<feature type="transmembrane region" description="Helical" evidence="3">
    <location>
        <begin position="57"/>
        <end position="80"/>
    </location>
</feature>
<dbReference type="SUPFAM" id="SSF55073">
    <property type="entry name" value="Nucleotide cyclase"/>
    <property type="match status" value="1"/>
</dbReference>
<dbReference type="NCBIfam" id="TIGR00254">
    <property type="entry name" value="GGDEF"/>
    <property type="match status" value="1"/>
</dbReference>
<dbReference type="RefSeq" id="WP_264600518.1">
    <property type="nucleotide sequence ID" value="NZ_JAOQNS010000003.1"/>
</dbReference>
<dbReference type="Gene3D" id="3.30.70.270">
    <property type="match status" value="1"/>
</dbReference>
<dbReference type="PROSITE" id="PS50887">
    <property type="entry name" value="GGDEF"/>
    <property type="match status" value="1"/>
</dbReference>
<dbReference type="EC" id="2.7.7.65" evidence="1"/>
<feature type="transmembrane region" description="Helical" evidence="3">
    <location>
        <begin position="25"/>
        <end position="51"/>
    </location>
</feature>
<comment type="caution">
    <text evidence="5">The sequence shown here is derived from an EMBL/GenBank/DDBJ whole genome shotgun (WGS) entry which is preliminary data.</text>
</comment>
<evidence type="ECO:0000313" key="6">
    <source>
        <dbReference type="Proteomes" id="UP001209755"/>
    </source>
</evidence>
<dbReference type="InterPro" id="IPR029787">
    <property type="entry name" value="Nucleotide_cyclase"/>
</dbReference>
<dbReference type="CDD" id="cd01949">
    <property type="entry name" value="GGDEF"/>
    <property type="match status" value="1"/>
</dbReference>
<keyword evidence="3" id="KW-0812">Transmembrane</keyword>
<dbReference type="Proteomes" id="UP001209755">
    <property type="component" value="Unassembled WGS sequence"/>
</dbReference>
<dbReference type="InterPro" id="IPR050469">
    <property type="entry name" value="Diguanylate_Cyclase"/>
</dbReference>
<dbReference type="Pfam" id="PF00990">
    <property type="entry name" value="GGDEF"/>
    <property type="match status" value="1"/>
</dbReference>
<evidence type="ECO:0000256" key="3">
    <source>
        <dbReference type="SAM" id="Phobius"/>
    </source>
</evidence>
<dbReference type="PANTHER" id="PTHR45138">
    <property type="entry name" value="REGULATORY COMPONENTS OF SENSORY TRANSDUCTION SYSTEM"/>
    <property type="match status" value="1"/>
</dbReference>
<evidence type="ECO:0000313" key="5">
    <source>
        <dbReference type="EMBL" id="MCW2306851.1"/>
    </source>
</evidence>
<keyword evidence="6" id="KW-1185">Reference proteome</keyword>
<accession>A0ABT3H8Y4</accession>
<proteinExistence type="predicted"/>
<dbReference type="PANTHER" id="PTHR45138:SF9">
    <property type="entry name" value="DIGUANYLATE CYCLASE DGCM-RELATED"/>
    <property type="match status" value="1"/>
</dbReference>
<evidence type="ECO:0000256" key="1">
    <source>
        <dbReference type="ARBA" id="ARBA00012528"/>
    </source>
</evidence>